<keyword evidence="2" id="KW-1185">Reference proteome</keyword>
<accession>A0AAN0T5J7</accession>
<organism evidence="1 2">
    <name type="scientific">Heyndrickxia coagulans</name>
    <name type="common">Weizmannia coagulans</name>
    <dbReference type="NCBI Taxonomy" id="1398"/>
    <lineage>
        <taxon>Bacteria</taxon>
        <taxon>Bacillati</taxon>
        <taxon>Bacillota</taxon>
        <taxon>Bacilli</taxon>
        <taxon>Bacillales</taxon>
        <taxon>Bacillaceae</taxon>
        <taxon>Heyndrickxia</taxon>
    </lineage>
</organism>
<name>A0AAN0T5J7_HEYCO</name>
<evidence type="ECO:0000313" key="2">
    <source>
        <dbReference type="Proteomes" id="UP000032024"/>
    </source>
</evidence>
<proteinExistence type="predicted"/>
<protein>
    <submittedName>
        <fullName evidence="1">Uncharacterized protein</fullName>
    </submittedName>
</protein>
<dbReference type="EMBL" id="CP010525">
    <property type="protein sequence ID" value="AJO22463.1"/>
    <property type="molecule type" value="Genomic_DNA"/>
</dbReference>
<evidence type="ECO:0000313" key="1">
    <source>
        <dbReference type="EMBL" id="AJO22463.1"/>
    </source>
</evidence>
<dbReference type="AlphaFoldDB" id="A0AAN0T5J7"/>
<dbReference type="Proteomes" id="UP000032024">
    <property type="component" value="Chromosome"/>
</dbReference>
<sequence length="38" mass="4002">MSPGRAVLAILCFDPALEQVGALHQALCVPAKGMHAVW</sequence>
<gene>
    <name evidence="1" type="ORF">SB48_HM08orf02643</name>
</gene>
<reference evidence="2" key="1">
    <citation type="submission" date="2015-01" db="EMBL/GenBank/DDBJ databases">
        <title>Comparative genome analysis of Bacillus coagulans HM-08, Clostridium butyricum HM-68, Bacillus subtilis HM-66 and Bacillus paralicheniformis BL-09.</title>
        <authorList>
            <person name="Zhang H."/>
        </authorList>
    </citation>
    <scope>NUCLEOTIDE SEQUENCE [LARGE SCALE GENOMIC DNA]</scope>
    <source>
        <strain evidence="2">HM-08</strain>
    </source>
</reference>